<evidence type="ECO:0000313" key="3">
    <source>
        <dbReference type="Proteomes" id="UP000067448"/>
    </source>
</evidence>
<dbReference type="EMBL" id="BCMM01000001">
    <property type="protein sequence ID" value="GAQ59898.1"/>
    <property type="molecule type" value="Genomic_DNA"/>
</dbReference>
<name>A0A117EBU1_STRSC</name>
<comment type="caution">
    <text evidence="2">The sequence shown here is derived from an EMBL/GenBank/DDBJ whole genome shotgun (WGS) entry which is preliminary data.</text>
</comment>
<dbReference type="InterPro" id="IPR029063">
    <property type="entry name" value="SAM-dependent_MTases_sf"/>
</dbReference>
<dbReference type="SUPFAM" id="SSF53335">
    <property type="entry name" value="S-adenosyl-L-methionine-dependent methyltransferases"/>
    <property type="match status" value="1"/>
</dbReference>
<dbReference type="Gene3D" id="3.40.50.150">
    <property type="entry name" value="Vaccinia Virus protein VP39"/>
    <property type="match status" value="1"/>
</dbReference>
<dbReference type="Proteomes" id="UP000067448">
    <property type="component" value="Unassembled WGS sequence"/>
</dbReference>
<dbReference type="InterPro" id="IPR013216">
    <property type="entry name" value="Methyltransf_11"/>
</dbReference>
<organism evidence="2 3">
    <name type="scientific">Streptomyces scabiei</name>
    <dbReference type="NCBI Taxonomy" id="1930"/>
    <lineage>
        <taxon>Bacteria</taxon>
        <taxon>Bacillati</taxon>
        <taxon>Actinomycetota</taxon>
        <taxon>Actinomycetes</taxon>
        <taxon>Kitasatosporales</taxon>
        <taxon>Streptomycetaceae</taxon>
        <taxon>Streptomyces</taxon>
    </lineage>
</organism>
<sequence>MRCIGLRRGMGEFVIPLRARLRTPMLTPRVDTFWGECLMNAVGKGPSVVKSGVRRLLGRAGFDIVRSTDNRGGVDDFLPFEATMRAARASGLSVGDHIDEVMNKTPGATRKTIDELRARGVFDGDPGRVLEIGPGSGRYLEKTLKECSPERYEIYETAKPWADYLVETFGVVAQPTEGSSLAPTPDGSVDLLQAHKVFNTVTFLCASRYFLEMARVTRPGGRIVFDVMTENCLDPATVRAWAAEGGSGHDSYPAPMPRQTCVDLFATLDCTLEAGFLAPMGVGSTEVLVFTKKA</sequence>
<reference evidence="3" key="3">
    <citation type="submission" date="2016-02" db="EMBL/GenBank/DDBJ databases">
        <title>Draft genome of pathogenic Streptomyces sp. in Japan.</title>
        <authorList>
            <person name="Tomihama T."/>
            <person name="Ikenaga M."/>
            <person name="Sakai M."/>
            <person name="Okubo T."/>
            <person name="Ikeda S."/>
        </authorList>
    </citation>
    <scope>NUCLEOTIDE SEQUENCE [LARGE SCALE GENOMIC DNA]</scope>
    <source>
        <strain evidence="3">S58</strain>
    </source>
</reference>
<proteinExistence type="predicted"/>
<evidence type="ECO:0000259" key="1">
    <source>
        <dbReference type="Pfam" id="PF08241"/>
    </source>
</evidence>
<reference evidence="2 3" key="2">
    <citation type="journal article" date="2016" name="Genome Announc.">
        <title>Draft Genome Sequences of Streptomyces scabiei S58, Streptomyces turgidiscabies T45, and Streptomyces acidiscabies a10, the Pathogens of Potato Common Scab, Isolated in Japan.</title>
        <authorList>
            <person name="Tomihama T."/>
            <person name="Nishi Y."/>
            <person name="Sakai M."/>
            <person name="Ikenaga M."/>
            <person name="Okubo T."/>
            <person name="Ikeda S."/>
        </authorList>
    </citation>
    <scope>NUCLEOTIDE SEQUENCE [LARGE SCALE GENOMIC DNA]</scope>
    <source>
        <strain evidence="2 3">S58</strain>
    </source>
</reference>
<dbReference type="AlphaFoldDB" id="A0A117EBU1"/>
<accession>A0A117EBU1</accession>
<evidence type="ECO:0000313" key="2">
    <source>
        <dbReference type="EMBL" id="GAQ59898.1"/>
    </source>
</evidence>
<protein>
    <recommendedName>
        <fullName evidence="1">Methyltransferase type 11 domain-containing protein</fullName>
    </recommendedName>
</protein>
<dbReference type="Pfam" id="PF08241">
    <property type="entry name" value="Methyltransf_11"/>
    <property type="match status" value="1"/>
</dbReference>
<gene>
    <name evidence="2" type="ORF">SsS58_00236</name>
</gene>
<reference evidence="3" key="1">
    <citation type="submission" date="2015-11" db="EMBL/GenBank/DDBJ databases">
        <authorList>
            <consortium name="Cross-ministerial Strategic Innovation Promotion Program (SIP) consortium"/>
            <person name="Tomihama T."/>
            <person name="Ikenaga M."/>
            <person name="Sakai M."/>
            <person name="Okubo T."/>
            <person name="Ikeda S."/>
        </authorList>
    </citation>
    <scope>NUCLEOTIDE SEQUENCE [LARGE SCALE GENOMIC DNA]</scope>
    <source>
        <strain evidence="3">S58</strain>
    </source>
</reference>
<feature type="domain" description="Methyltransferase type 11" evidence="1">
    <location>
        <begin position="130"/>
        <end position="225"/>
    </location>
</feature>
<dbReference type="GO" id="GO:0008757">
    <property type="term" value="F:S-adenosylmethionine-dependent methyltransferase activity"/>
    <property type="evidence" value="ECO:0007669"/>
    <property type="project" value="InterPro"/>
</dbReference>